<evidence type="ECO:0000256" key="2">
    <source>
        <dbReference type="ARBA" id="ARBA00010682"/>
    </source>
</evidence>
<dbReference type="EC" id="2.7.8.5" evidence="10"/>
<evidence type="ECO:0000313" key="12">
    <source>
        <dbReference type="EMBL" id="KAF9506815.1"/>
    </source>
</evidence>
<evidence type="ECO:0000256" key="9">
    <source>
        <dbReference type="ARBA" id="ARBA00048586"/>
    </source>
</evidence>
<keyword evidence="10" id="KW-0067">ATP-binding</keyword>
<feature type="domain" description="PLD phosphodiesterase" evidence="11">
    <location>
        <begin position="160"/>
        <end position="181"/>
    </location>
</feature>
<protein>
    <recommendedName>
        <fullName evidence="10">CDP-diacylglycerol--glycerol-3-phosphate 3-phosphatidyltransferase</fullName>
        <ecNumber evidence="10">2.7.8.5</ecNumber>
    </recommendedName>
</protein>
<keyword evidence="6 10" id="KW-0443">Lipid metabolism</keyword>
<dbReference type="PANTHER" id="PTHR12586">
    <property type="entry name" value="CDP-DIACYLGLYCEROL--SERINE O-PHOSPHATIDYLTRANSFERASE"/>
    <property type="match status" value="1"/>
</dbReference>
<comment type="similarity">
    <text evidence="2 10">Belongs to the CDP-alcohol phosphatidyltransferase class-II family.</text>
</comment>
<comment type="caution">
    <text evidence="12">The sequence shown here is derived from an EMBL/GenBank/DDBJ whole genome shotgun (WGS) entry which is preliminary data.</text>
</comment>
<evidence type="ECO:0000256" key="1">
    <source>
        <dbReference type="ARBA" id="ARBA00005042"/>
    </source>
</evidence>
<evidence type="ECO:0000256" key="3">
    <source>
        <dbReference type="ARBA" id="ARBA00022516"/>
    </source>
</evidence>
<dbReference type="GO" id="GO:0005739">
    <property type="term" value="C:mitochondrion"/>
    <property type="evidence" value="ECO:0007669"/>
    <property type="project" value="UniProtKB-SubCell"/>
</dbReference>
<keyword evidence="7 10" id="KW-0594">Phospholipid biosynthesis</keyword>
<evidence type="ECO:0000256" key="8">
    <source>
        <dbReference type="ARBA" id="ARBA00023264"/>
    </source>
</evidence>
<accession>A0A9P6DQN3</accession>
<dbReference type="OrthoDB" id="10250191at2759"/>
<comment type="catalytic activity">
    <reaction evidence="9 10">
        <text>a CDP-1,2-diacyl-sn-glycerol + sn-glycerol 3-phosphate = a 1,2-diacyl-sn-glycero-3-phospho-(1'-sn-glycero-3'-phosphate) + CMP + H(+)</text>
        <dbReference type="Rhea" id="RHEA:12593"/>
        <dbReference type="ChEBI" id="CHEBI:15378"/>
        <dbReference type="ChEBI" id="CHEBI:57597"/>
        <dbReference type="ChEBI" id="CHEBI:58332"/>
        <dbReference type="ChEBI" id="CHEBI:60110"/>
        <dbReference type="ChEBI" id="CHEBI:60377"/>
        <dbReference type="EC" id="2.7.8.5"/>
    </reaction>
</comment>
<dbReference type="SUPFAM" id="SSF56024">
    <property type="entry name" value="Phospholipase D/nuclease"/>
    <property type="match status" value="1"/>
</dbReference>
<comment type="subcellular location">
    <subcellularLocation>
        <location evidence="10">Mitochondrion</location>
    </subcellularLocation>
</comment>
<dbReference type="InterPro" id="IPR001736">
    <property type="entry name" value="PLipase_D/transphosphatidylase"/>
</dbReference>
<evidence type="ECO:0000256" key="10">
    <source>
        <dbReference type="RuleBase" id="RU365024"/>
    </source>
</evidence>
<evidence type="ECO:0000256" key="7">
    <source>
        <dbReference type="ARBA" id="ARBA00023209"/>
    </source>
</evidence>
<dbReference type="EMBL" id="MU129098">
    <property type="protein sequence ID" value="KAF9506815.1"/>
    <property type="molecule type" value="Genomic_DNA"/>
</dbReference>
<comment type="pathway">
    <text evidence="1 10">Phospholipid metabolism; phosphatidylglycerol biosynthesis; phosphatidylglycerol from CDP-diacylglycerol: step 1/2.</text>
</comment>
<gene>
    <name evidence="12" type="ORF">BS47DRAFT_1333634</name>
</gene>
<evidence type="ECO:0000259" key="11">
    <source>
        <dbReference type="PROSITE" id="PS50035"/>
    </source>
</evidence>
<dbReference type="CDD" id="cd09137">
    <property type="entry name" value="PLDc_PGS1_euk_2"/>
    <property type="match status" value="1"/>
</dbReference>
<dbReference type="AlphaFoldDB" id="A0A9P6DQN3"/>
<keyword evidence="3 10" id="KW-0444">Lipid biosynthesis</keyword>
<dbReference type="SMART" id="SM00155">
    <property type="entry name" value="PLDc"/>
    <property type="match status" value="2"/>
</dbReference>
<dbReference type="GO" id="GO:0032049">
    <property type="term" value="P:cardiolipin biosynthetic process"/>
    <property type="evidence" value="ECO:0007669"/>
    <property type="project" value="InterPro"/>
</dbReference>
<dbReference type="GO" id="GO:0005524">
    <property type="term" value="F:ATP binding"/>
    <property type="evidence" value="ECO:0007669"/>
    <property type="project" value="UniProtKB-KW"/>
</dbReference>
<dbReference type="CDD" id="cd09135">
    <property type="entry name" value="PLDc_PGS1_euk_1"/>
    <property type="match status" value="1"/>
</dbReference>
<keyword evidence="13" id="KW-1185">Reference proteome</keyword>
<dbReference type="GO" id="GO:0008444">
    <property type="term" value="F:CDP-diacylglycerol-glycerol-3-phosphate 3-phosphatidyltransferase activity"/>
    <property type="evidence" value="ECO:0007669"/>
    <property type="project" value="UniProtKB-EC"/>
</dbReference>
<dbReference type="Gene3D" id="3.30.870.10">
    <property type="entry name" value="Endonuclease Chain A"/>
    <property type="match status" value="2"/>
</dbReference>
<evidence type="ECO:0000256" key="6">
    <source>
        <dbReference type="ARBA" id="ARBA00023098"/>
    </source>
</evidence>
<reference evidence="12" key="1">
    <citation type="journal article" date="2020" name="Nat. Commun.">
        <title>Large-scale genome sequencing of mycorrhizal fungi provides insights into the early evolution of symbiotic traits.</title>
        <authorList>
            <person name="Miyauchi S."/>
            <person name="Kiss E."/>
            <person name="Kuo A."/>
            <person name="Drula E."/>
            <person name="Kohler A."/>
            <person name="Sanchez-Garcia M."/>
            <person name="Morin E."/>
            <person name="Andreopoulos B."/>
            <person name="Barry K.W."/>
            <person name="Bonito G."/>
            <person name="Buee M."/>
            <person name="Carver A."/>
            <person name="Chen C."/>
            <person name="Cichocki N."/>
            <person name="Clum A."/>
            <person name="Culley D."/>
            <person name="Crous P.W."/>
            <person name="Fauchery L."/>
            <person name="Girlanda M."/>
            <person name="Hayes R.D."/>
            <person name="Keri Z."/>
            <person name="LaButti K."/>
            <person name="Lipzen A."/>
            <person name="Lombard V."/>
            <person name="Magnuson J."/>
            <person name="Maillard F."/>
            <person name="Murat C."/>
            <person name="Nolan M."/>
            <person name="Ohm R.A."/>
            <person name="Pangilinan J."/>
            <person name="Pereira M.F."/>
            <person name="Perotto S."/>
            <person name="Peter M."/>
            <person name="Pfister S."/>
            <person name="Riley R."/>
            <person name="Sitrit Y."/>
            <person name="Stielow J.B."/>
            <person name="Szollosi G."/>
            <person name="Zifcakova L."/>
            <person name="Stursova M."/>
            <person name="Spatafora J.W."/>
            <person name="Tedersoo L."/>
            <person name="Vaario L.M."/>
            <person name="Yamada A."/>
            <person name="Yan M."/>
            <person name="Wang P."/>
            <person name="Xu J."/>
            <person name="Bruns T."/>
            <person name="Baldrian P."/>
            <person name="Vilgalys R."/>
            <person name="Dunand C."/>
            <person name="Henrissat B."/>
            <person name="Grigoriev I.V."/>
            <person name="Hibbett D."/>
            <person name="Nagy L.G."/>
            <person name="Martin F.M."/>
        </authorList>
    </citation>
    <scope>NUCLEOTIDE SEQUENCE</scope>
    <source>
        <strain evidence="12">UP504</strain>
    </source>
</reference>
<evidence type="ECO:0000256" key="4">
    <source>
        <dbReference type="ARBA" id="ARBA00022679"/>
    </source>
</evidence>
<keyword evidence="5" id="KW-0677">Repeat</keyword>
<dbReference type="Proteomes" id="UP000886523">
    <property type="component" value="Unassembled WGS sequence"/>
</dbReference>
<keyword evidence="10" id="KW-0496">Mitochondrion</keyword>
<organism evidence="12 13">
    <name type="scientific">Hydnum rufescens UP504</name>
    <dbReference type="NCBI Taxonomy" id="1448309"/>
    <lineage>
        <taxon>Eukaryota</taxon>
        <taxon>Fungi</taxon>
        <taxon>Dikarya</taxon>
        <taxon>Basidiomycota</taxon>
        <taxon>Agaricomycotina</taxon>
        <taxon>Agaricomycetes</taxon>
        <taxon>Cantharellales</taxon>
        <taxon>Hydnaceae</taxon>
        <taxon>Hydnum</taxon>
    </lineage>
</organism>
<dbReference type="PIRSF" id="PIRSF000850">
    <property type="entry name" value="Phospholipase_D_PSS"/>
    <property type="match status" value="1"/>
</dbReference>
<comment type="function">
    <text evidence="10">Functions in the biosynthesis of the anionic phospholipids phosphatidylglycerol and cardiolipin.</text>
</comment>
<keyword evidence="4 10" id="KW-0808">Transferase</keyword>
<dbReference type="InterPro" id="IPR016270">
    <property type="entry name" value="PGS1"/>
</dbReference>
<name>A0A9P6DQN3_9AGAM</name>
<evidence type="ECO:0000256" key="5">
    <source>
        <dbReference type="ARBA" id="ARBA00022737"/>
    </source>
</evidence>
<keyword evidence="10" id="KW-0547">Nucleotide-binding</keyword>
<dbReference type="PANTHER" id="PTHR12586:SF1">
    <property type="entry name" value="CDP-DIACYLGLYCEROL--GLYCEROL-3-PHOSPHATE 3-PHOSPHATIDYLTRANSFERASE, MITOCHONDRIAL"/>
    <property type="match status" value="1"/>
</dbReference>
<sequence>MQIGLRPLFSRFTCRSLSTNANSGAFIAGSQPRFTTPATSIHVLQQPTEFYNALLSMIRRAKTRLIISSLYVGTEETELLGALHDALSFNPMLTVHMQLDFNRSTREGPGQFRSTAHMLVPLVEKFPDRVSISLYRTPKLKGIMSRIVPARYNEGWGTWHAKIYAADDEVLLSGANLSSSYFTNRQDRYFHLVDQRHLVDYFSAFLRTFSLFAYSLLPPSLSTASSSNNSYSSSDSQYHLSWRHPTAHPRNFEIAAETAIKALQDSHTKPNPRIVSPSVVIPESDPADVEHDTEIYPLIQSGVLGIREEECVLTRLFDHHLESSSQPRASDSGRKKTMIDLTSGYFALYEPYQRRALCPGPHWRIIAASPKANGFYGSKGLSGRIPEGYTMLEQRFWNRVVKAGREWGGGEDQAGGVELGEWEREGWTYHAKGIWISPYGESSSSVGPSTTLFGSTNLNARSANLDTELSFLLRTRSRELQARLGEEVDWLRRDAKRVGEKEWEASGRKIGGTSLGTRAIMALVWRML</sequence>
<proteinExistence type="inferred from homology"/>
<keyword evidence="8 10" id="KW-1208">Phospholipid metabolism</keyword>
<dbReference type="PROSITE" id="PS50035">
    <property type="entry name" value="PLD"/>
    <property type="match status" value="1"/>
</dbReference>
<evidence type="ECO:0000313" key="13">
    <source>
        <dbReference type="Proteomes" id="UP000886523"/>
    </source>
</evidence>